<dbReference type="VEuPathDB" id="VectorBase:LOC119174313"/>
<feature type="repeat" description="ANK" evidence="8">
    <location>
        <begin position="63"/>
        <end position="95"/>
    </location>
</feature>
<dbReference type="Proteomes" id="UP000821866">
    <property type="component" value="Chromosome 1"/>
</dbReference>
<dbReference type="GO" id="GO:0006887">
    <property type="term" value="P:exocytosis"/>
    <property type="evidence" value="ECO:0007669"/>
    <property type="project" value="UniProtKB-KW"/>
</dbReference>
<dbReference type="InterPro" id="IPR002110">
    <property type="entry name" value="Ankyrin_rpt"/>
</dbReference>
<evidence type="ECO:0000256" key="6">
    <source>
        <dbReference type="ARBA" id="ARBA00023028"/>
    </source>
</evidence>
<dbReference type="GO" id="GO:0016567">
    <property type="term" value="P:protein ubiquitination"/>
    <property type="evidence" value="ECO:0007669"/>
    <property type="project" value="TreeGrafter"/>
</dbReference>
<dbReference type="GO" id="GO:0008270">
    <property type="term" value="F:zinc ion binding"/>
    <property type="evidence" value="ECO:0007669"/>
    <property type="project" value="UniProtKB-KW"/>
</dbReference>
<dbReference type="Pfam" id="PF13637">
    <property type="entry name" value="Ank_4"/>
    <property type="match status" value="1"/>
</dbReference>
<evidence type="ECO:0000256" key="9">
    <source>
        <dbReference type="PROSITE-ProRule" id="PRU00175"/>
    </source>
</evidence>
<keyword evidence="6" id="KW-0800">Toxin</keyword>
<dbReference type="InterPro" id="IPR036770">
    <property type="entry name" value="Ankyrin_rpt-contain_sf"/>
</dbReference>
<keyword evidence="12" id="KW-1185">Reference proteome</keyword>
<proteinExistence type="predicted"/>
<dbReference type="Gene3D" id="3.30.40.10">
    <property type="entry name" value="Zinc/RING finger domain, C3HC4 (zinc finger)"/>
    <property type="match status" value="2"/>
</dbReference>
<keyword evidence="8" id="KW-0040">ANK repeat</keyword>
<dbReference type="PROSITE" id="PS50088">
    <property type="entry name" value="ANK_REPEAT"/>
    <property type="match status" value="3"/>
</dbReference>
<protein>
    <recommendedName>
        <fullName evidence="10">RING-type domain-containing protein</fullName>
    </recommendedName>
</protein>
<name>A0A9J6EZV2_RHIMP</name>
<dbReference type="AlphaFoldDB" id="A0A9J6EZV2"/>
<keyword evidence="2" id="KW-0268">Exocytosis</keyword>
<dbReference type="SUPFAM" id="SSF57850">
    <property type="entry name" value="RING/U-box"/>
    <property type="match status" value="1"/>
</dbReference>
<dbReference type="InterPro" id="IPR001841">
    <property type="entry name" value="Znf_RING"/>
</dbReference>
<evidence type="ECO:0000256" key="1">
    <source>
        <dbReference type="ARBA" id="ARBA00004175"/>
    </source>
</evidence>
<organism evidence="11 12">
    <name type="scientific">Rhipicephalus microplus</name>
    <name type="common">Cattle tick</name>
    <name type="synonym">Boophilus microplus</name>
    <dbReference type="NCBI Taxonomy" id="6941"/>
    <lineage>
        <taxon>Eukaryota</taxon>
        <taxon>Metazoa</taxon>
        <taxon>Ecdysozoa</taxon>
        <taxon>Arthropoda</taxon>
        <taxon>Chelicerata</taxon>
        <taxon>Arachnida</taxon>
        <taxon>Acari</taxon>
        <taxon>Parasitiformes</taxon>
        <taxon>Ixodida</taxon>
        <taxon>Ixodoidea</taxon>
        <taxon>Ixodidae</taxon>
        <taxon>Rhipicephalinae</taxon>
        <taxon>Rhipicephalus</taxon>
        <taxon>Boophilus</taxon>
    </lineage>
</organism>
<feature type="repeat" description="ANK" evidence="8">
    <location>
        <begin position="30"/>
        <end position="62"/>
    </location>
</feature>
<keyword evidence="7" id="KW-0472">Membrane</keyword>
<keyword evidence="6" id="KW-0638">Presynaptic neurotoxin</keyword>
<dbReference type="GO" id="GO:0044231">
    <property type="term" value="C:host cell presynaptic membrane"/>
    <property type="evidence" value="ECO:0007669"/>
    <property type="project" value="UniProtKB-KW"/>
</dbReference>
<dbReference type="PROSITE" id="PS50089">
    <property type="entry name" value="ZF_RING_2"/>
    <property type="match status" value="2"/>
</dbReference>
<dbReference type="SMART" id="SM00184">
    <property type="entry name" value="RING"/>
    <property type="match status" value="2"/>
</dbReference>
<dbReference type="EMBL" id="JABSTU010000001">
    <property type="protein sequence ID" value="KAH8039785.1"/>
    <property type="molecule type" value="Genomic_DNA"/>
</dbReference>
<dbReference type="PANTHER" id="PTHR24202">
    <property type="entry name" value="E3 UBIQUITIN-PROTEIN LIGASE MIB2"/>
    <property type="match status" value="1"/>
</dbReference>
<keyword evidence="4 9" id="KW-0479">Metal-binding</keyword>
<dbReference type="Pfam" id="PF13920">
    <property type="entry name" value="zf-C3HC4_3"/>
    <property type="match status" value="2"/>
</dbReference>
<keyword evidence="7" id="KW-1053">Target membrane</keyword>
<dbReference type="SMART" id="SM00248">
    <property type="entry name" value="ANK"/>
    <property type="match status" value="5"/>
</dbReference>
<reference evidence="11" key="1">
    <citation type="journal article" date="2020" name="Cell">
        <title>Large-Scale Comparative Analyses of Tick Genomes Elucidate Their Genetic Diversity and Vector Capacities.</title>
        <authorList>
            <consortium name="Tick Genome and Microbiome Consortium (TIGMIC)"/>
            <person name="Jia N."/>
            <person name="Wang J."/>
            <person name="Shi W."/>
            <person name="Du L."/>
            <person name="Sun Y."/>
            <person name="Zhan W."/>
            <person name="Jiang J.F."/>
            <person name="Wang Q."/>
            <person name="Zhang B."/>
            <person name="Ji P."/>
            <person name="Bell-Sakyi L."/>
            <person name="Cui X.M."/>
            <person name="Yuan T.T."/>
            <person name="Jiang B.G."/>
            <person name="Yang W.F."/>
            <person name="Lam T.T."/>
            <person name="Chang Q.C."/>
            <person name="Ding S.J."/>
            <person name="Wang X.J."/>
            <person name="Zhu J.G."/>
            <person name="Ruan X.D."/>
            <person name="Zhao L."/>
            <person name="Wei J.T."/>
            <person name="Ye R.Z."/>
            <person name="Que T.C."/>
            <person name="Du C.H."/>
            <person name="Zhou Y.H."/>
            <person name="Cheng J.X."/>
            <person name="Dai P.F."/>
            <person name="Guo W.B."/>
            <person name="Han X.H."/>
            <person name="Huang E.J."/>
            <person name="Li L.F."/>
            <person name="Wei W."/>
            <person name="Gao Y.C."/>
            <person name="Liu J.Z."/>
            <person name="Shao H.Z."/>
            <person name="Wang X."/>
            <person name="Wang C.C."/>
            <person name="Yang T.C."/>
            <person name="Huo Q.B."/>
            <person name="Li W."/>
            <person name="Chen H.Y."/>
            <person name="Chen S.E."/>
            <person name="Zhou L.G."/>
            <person name="Ni X.B."/>
            <person name="Tian J.H."/>
            <person name="Sheng Y."/>
            <person name="Liu T."/>
            <person name="Pan Y.S."/>
            <person name="Xia L.Y."/>
            <person name="Li J."/>
            <person name="Zhao F."/>
            <person name="Cao W.C."/>
        </authorList>
    </citation>
    <scope>NUCLEOTIDE SEQUENCE</scope>
    <source>
        <strain evidence="11">Rmic-2018</strain>
    </source>
</reference>
<dbReference type="InterPro" id="IPR013083">
    <property type="entry name" value="Znf_RING/FYVE/PHD"/>
</dbReference>
<dbReference type="PROSITE" id="PS50297">
    <property type="entry name" value="ANK_REP_REGION"/>
    <property type="match status" value="3"/>
</dbReference>
<sequence length="378" mass="42041">MVDLVGNLEDLRQALEHFGEVVQRARRRSLQESPLHTVCYHGNEDMAKTLIDAGNDVNVKDIDGNTPLHYCAVGNEPGAMRLLVTARADLNAVNHRNRTPLHVAASKGHADCVRTLLSYSRRINVNIQDAAGDTALHDAITFDSTVIACLLIDFRAMDLSLQNKRGFNSLHHACFKGNHEQIARELPNERLAPLCYLANRGADVYILNNKGISPLRMAAATDTLEHIGAWASRSRFMVSEASRPSRQSSASPLTGEKCKICIESEANVVFQPCGHRTTCQECSVRCKVCLTCAVPIQEKVDLDGMPVRGREQNQTTPRDLDSRLQELEDRHTCNICMEKPRDVVFMCGHGSCKVCAENLDLCHMCRVPIERKIALYLD</sequence>
<dbReference type="CDD" id="cd16520">
    <property type="entry name" value="RING-HC_MIBs-like"/>
    <property type="match status" value="1"/>
</dbReference>
<feature type="repeat" description="ANK" evidence="8">
    <location>
        <begin position="96"/>
        <end position="128"/>
    </location>
</feature>
<evidence type="ECO:0000256" key="3">
    <source>
        <dbReference type="ARBA" id="ARBA00022537"/>
    </source>
</evidence>
<evidence type="ECO:0000313" key="12">
    <source>
        <dbReference type="Proteomes" id="UP000821866"/>
    </source>
</evidence>
<evidence type="ECO:0000256" key="8">
    <source>
        <dbReference type="PROSITE-ProRule" id="PRU00023"/>
    </source>
</evidence>
<evidence type="ECO:0000256" key="5">
    <source>
        <dbReference type="ARBA" id="ARBA00022833"/>
    </source>
</evidence>
<accession>A0A9J6EZV2</accession>
<keyword evidence="3" id="KW-1052">Target cell membrane</keyword>
<dbReference type="GO" id="GO:0044218">
    <property type="term" value="C:other organism cell membrane"/>
    <property type="evidence" value="ECO:0007669"/>
    <property type="project" value="UniProtKB-KW"/>
</dbReference>
<evidence type="ECO:0000256" key="4">
    <source>
        <dbReference type="ARBA" id="ARBA00022771"/>
    </source>
</evidence>
<dbReference type="SUPFAM" id="SSF48403">
    <property type="entry name" value="Ankyrin repeat"/>
    <property type="match status" value="1"/>
</dbReference>
<dbReference type="VEuPathDB" id="VectorBase:LOC119161288"/>
<comment type="caution">
    <text evidence="11">The sequence shown here is derived from an EMBL/GenBank/DDBJ whole genome shotgun (WGS) entry which is preliminary data.</text>
</comment>
<keyword evidence="4 9" id="KW-0863">Zinc-finger</keyword>
<dbReference type="Pfam" id="PF12796">
    <property type="entry name" value="Ank_2"/>
    <property type="match status" value="1"/>
</dbReference>
<dbReference type="Gene3D" id="1.25.40.20">
    <property type="entry name" value="Ankyrin repeat-containing domain"/>
    <property type="match status" value="2"/>
</dbReference>
<evidence type="ECO:0000256" key="2">
    <source>
        <dbReference type="ARBA" id="ARBA00022483"/>
    </source>
</evidence>
<keyword evidence="6" id="KW-0528">Neurotoxin</keyword>
<evidence type="ECO:0000259" key="10">
    <source>
        <dbReference type="PROSITE" id="PS50089"/>
    </source>
</evidence>
<keyword evidence="5" id="KW-0862">Zinc</keyword>
<reference evidence="11" key="2">
    <citation type="submission" date="2021-09" db="EMBL/GenBank/DDBJ databases">
        <authorList>
            <person name="Jia N."/>
            <person name="Wang J."/>
            <person name="Shi W."/>
            <person name="Du L."/>
            <person name="Sun Y."/>
            <person name="Zhan W."/>
            <person name="Jiang J."/>
            <person name="Wang Q."/>
            <person name="Zhang B."/>
            <person name="Ji P."/>
            <person name="Sakyi L.B."/>
            <person name="Cui X."/>
            <person name="Yuan T."/>
            <person name="Jiang B."/>
            <person name="Yang W."/>
            <person name="Lam T.T.-Y."/>
            <person name="Chang Q."/>
            <person name="Ding S."/>
            <person name="Wang X."/>
            <person name="Zhu J."/>
            <person name="Ruan X."/>
            <person name="Zhao L."/>
            <person name="Wei J."/>
            <person name="Que T."/>
            <person name="Du C."/>
            <person name="Cheng J."/>
            <person name="Dai P."/>
            <person name="Han X."/>
            <person name="Huang E."/>
            <person name="Gao Y."/>
            <person name="Liu J."/>
            <person name="Shao H."/>
            <person name="Ye R."/>
            <person name="Li L."/>
            <person name="Wei W."/>
            <person name="Wang X."/>
            <person name="Wang C."/>
            <person name="Huo Q."/>
            <person name="Li W."/>
            <person name="Guo W."/>
            <person name="Chen H."/>
            <person name="Chen S."/>
            <person name="Zhou L."/>
            <person name="Zhou L."/>
            <person name="Ni X."/>
            <person name="Tian J."/>
            <person name="Zhou Y."/>
            <person name="Sheng Y."/>
            <person name="Liu T."/>
            <person name="Pan Y."/>
            <person name="Xia L."/>
            <person name="Li J."/>
            <person name="Zhao F."/>
            <person name="Cao W."/>
        </authorList>
    </citation>
    <scope>NUCLEOTIDE SEQUENCE</scope>
    <source>
        <strain evidence="11">Rmic-2018</strain>
        <tissue evidence="11">Larvae</tissue>
    </source>
</reference>
<feature type="domain" description="RING-type" evidence="10">
    <location>
        <begin position="333"/>
        <end position="366"/>
    </location>
</feature>
<gene>
    <name evidence="11" type="ORF">HPB51_008717</name>
</gene>
<dbReference type="PANTHER" id="PTHR24202:SF4">
    <property type="entry name" value="E3 UBIQUITIN-PROTEIN LIGASE MIB2-RELATED"/>
    <property type="match status" value="1"/>
</dbReference>
<feature type="domain" description="RING-type" evidence="10">
    <location>
        <begin position="258"/>
        <end position="292"/>
    </location>
</feature>
<evidence type="ECO:0000313" key="11">
    <source>
        <dbReference type="EMBL" id="KAH8039785.1"/>
    </source>
</evidence>
<evidence type="ECO:0000256" key="7">
    <source>
        <dbReference type="ARBA" id="ARBA00023298"/>
    </source>
</evidence>
<dbReference type="GO" id="GO:0005737">
    <property type="term" value="C:cytoplasm"/>
    <property type="evidence" value="ECO:0007669"/>
    <property type="project" value="TreeGrafter"/>
</dbReference>
<comment type="subcellular location">
    <subcellularLocation>
        <location evidence="1">Target cell membrane</location>
    </subcellularLocation>
</comment>